<evidence type="ECO:0000256" key="1">
    <source>
        <dbReference type="SAM" id="MobiDB-lite"/>
    </source>
</evidence>
<protein>
    <recommendedName>
        <fullName evidence="5">Aminotransferase-like plant mobile domain-containing protein</fullName>
    </recommendedName>
</protein>
<dbReference type="EMBL" id="JAKOGI010000641">
    <property type="protein sequence ID" value="KAJ8432064.1"/>
    <property type="molecule type" value="Genomic_DNA"/>
</dbReference>
<gene>
    <name evidence="2" type="ORF">Cgig2_005535</name>
    <name evidence="3" type="ORF">Cgig2_016343</name>
</gene>
<name>A0A9Q1JVX9_9CARY</name>
<dbReference type="Proteomes" id="UP001153076">
    <property type="component" value="Unassembled WGS sequence"/>
</dbReference>
<dbReference type="OrthoDB" id="1417722at2759"/>
<sequence length="263" mass="29934">MWKYFEKANLMDSSGSGGADGGGDDSPNVLLASDTDLDNVSHGNRGTKVVPGQQRRGRRKVAGDGVVFGEHPLKGKKCGSVTIRGRYTIEHVVSLNEAMSDVQKEAVMGTVLRPFLKYRSFAMERNLALALVKCWVPRSKVFWLAGRLVPFSMFDVALLIGLPATGERVDFDDDKLMTDFRDMEWLRRRKVGKESKDKRVYKNFIAVMVYLCEKNAREEQLEFWLKLYTWLVLSGLWFPRAVYGAAWELQRYVNDVQGMSRYA</sequence>
<dbReference type="AlphaFoldDB" id="A0A9Q1JVX9"/>
<dbReference type="EMBL" id="JAKOGI010004189">
    <property type="protein sequence ID" value="KAJ8419896.1"/>
    <property type="molecule type" value="Genomic_DNA"/>
</dbReference>
<proteinExistence type="predicted"/>
<accession>A0A9Q1JVX9</accession>
<feature type="region of interest" description="Disordered" evidence="1">
    <location>
        <begin position="13"/>
        <end position="56"/>
    </location>
</feature>
<organism evidence="3 4">
    <name type="scientific">Carnegiea gigantea</name>
    <dbReference type="NCBI Taxonomy" id="171969"/>
    <lineage>
        <taxon>Eukaryota</taxon>
        <taxon>Viridiplantae</taxon>
        <taxon>Streptophyta</taxon>
        <taxon>Embryophyta</taxon>
        <taxon>Tracheophyta</taxon>
        <taxon>Spermatophyta</taxon>
        <taxon>Magnoliopsida</taxon>
        <taxon>eudicotyledons</taxon>
        <taxon>Gunneridae</taxon>
        <taxon>Pentapetalae</taxon>
        <taxon>Caryophyllales</taxon>
        <taxon>Cactineae</taxon>
        <taxon>Cactaceae</taxon>
        <taxon>Cactoideae</taxon>
        <taxon>Echinocereeae</taxon>
        <taxon>Carnegiea</taxon>
    </lineage>
</organism>
<evidence type="ECO:0000313" key="3">
    <source>
        <dbReference type="EMBL" id="KAJ8432064.1"/>
    </source>
</evidence>
<comment type="caution">
    <text evidence="3">The sequence shown here is derived from an EMBL/GenBank/DDBJ whole genome shotgun (WGS) entry which is preliminary data.</text>
</comment>
<keyword evidence="4" id="KW-1185">Reference proteome</keyword>
<evidence type="ECO:0000313" key="2">
    <source>
        <dbReference type="EMBL" id="KAJ8419896.1"/>
    </source>
</evidence>
<reference evidence="3" key="1">
    <citation type="submission" date="2022-04" db="EMBL/GenBank/DDBJ databases">
        <title>Carnegiea gigantea Genome sequencing and assembly v2.</title>
        <authorList>
            <person name="Copetti D."/>
            <person name="Sanderson M.J."/>
            <person name="Burquez A."/>
            <person name="Wojciechowski M.F."/>
        </authorList>
    </citation>
    <scope>NUCLEOTIDE SEQUENCE</scope>
    <source>
        <strain evidence="3">SGP5-SGP5p</strain>
        <tissue evidence="3">Aerial part</tissue>
    </source>
</reference>
<evidence type="ECO:0008006" key="5">
    <source>
        <dbReference type="Google" id="ProtNLM"/>
    </source>
</evidence>
<evidence type="ECO:0000313" key="4">
    <source>
        <dbReference type="Proteomes" id="UP001153076"/>
    </source>
</evidence>